<feature type="binding site" evidence="12">
    <location>
        <position position="91"/>
    </location>
    <ligand>
        <name>CTP</name>
        <dbReference type="ChEBI" id="CHEBI:37563"/>
    </ligand>
</feature>
<evidence type="ECO:0000313" key="15">
    <source>
        <dbReference type="EMBL" id="MCS5707326.1"/>
    </source>
</evidence>
<dbReference type="InterPro" id="IPR006674">
    <property type="entry name" value="HD_domain"/>
</dbReference>
<evidence type="ECO:0000256" key="4">
    <source>
        <dbReference type="ARBA" id="ARBA00022695"/>
    </source>
</evidence>
<keyword evidence="16" id="KW-1185">Reference proteome</keyword>
<keyword evidence="1 12" id="KW-0533">Nickel</keyword>
<evidence type="ECO:0000256" key="11">
    <source>
        <dbReference type="ARBA" id="ARBA00022884"/>
    </source>
</evidence>
<dbReference type="PANTHER" id="PTHR47545">
    <property type="entry name" value="MULTIFUNCTIONAL CCA PROTEIN"/>
    <property type="match status" value="1"/>
</dbReference>
<dbReference type="InterPro" id="IPR043519">
    <property type="entry name" value="NT_sf"/>
</dbReference>
<dbReference type="PANTHER" id="PTHR47545:SF1">
    <property type="entry name" value="MULTIFUNCTIONAL CCA PROTEIN"/>
    <property type="match status" value="1"/>
</dbReference>
<evidence type="ECO:0000256" key="6">
    <source>
        <dbReference type="ARBA" id="ARBA00022741"/>
    </source>
</evidence>
<comment type="subunit">
    <text evidence="12">Monomer. Can also form homodimers and oligomers.</text>
</comment>
<evidence type="ECO:0000256" key="10">
    <source>
        <dbReference type="ARBA" id="ARBA00022842"/>
    </source>
</evidence>
<dbReference type="STRING" id="437022.CC99x_01349"/>
<dbReference type="CDD" id="cd00077">
    <property type="entry name" value="HDc"/>
    <property type="match status" value="1"/>
</dbReference>
<evidence type="ECO:0000256" key="7">
    <source>
        <dbReference type="ARBA" id="ARBA00022800"/>
    </source>
</evidence>
<dbReference type="GO" id="GO:0001680">
    <property type="term" value="P:tRNA 3'-terminal CCA addition"/>
    <property type="evidence" value="ECO:0007669"/>
    <property type="project" value="UniProtKB-UniRule"/>
</dbReference>
<dbReference type="GO" id="GO:0005524">
    <property type="term" value="F:ATP binding"/>
    <property type="evidence" value="ECO:0007669"/>
    <property type="project" value="UniProtKB-UniRule"/>
</dbReference>
<evidence type="ECO:0000259" key="13">
    <source>
        <dbReference type="PROSITE" id="PS51831"/>
    </source>
</evidence>
<evidence type="ECO:0000256" key="3">
    <source>
        <dbReference type="ARBA" id="ARBA00022694"/>
    </source>
</evidence>
<comment type="domain">
    <text evidence="12">Comprises two domains: an N-terminal domain containing the nucleotidyltransferase activity and a C-terminal HD domain associated with both phosphodiesterase and phosphatase activities.</text>
</comment>
<feature type="binding site" evidence="12">
    <location>
        <position position="11"/>
    </location>
    <ligand>
        <name>CTP</name>
        <dbReference type="ChEBI" id="CHEBI:37563"/>
    </ligand>
</feature>
<feature type="binding site" evidence="12">
    <location>
        <position position="140"/>
    </location>
    <ligand>
        <name>ATP</name>
        <dbReference type="ChEBI" id="CHEBI:30616"/>
    </ligand>
</feature>
<dbReference type="PIRSF" id="PIRSF000813">
    <property type="entry name" value="CCA_bact"/>
    <property type="match status" value="1"/>
</dbReference>
<name>A0A0Q9YQ26_9GAMM</name>
<feature type="binding site" evidence="12">
    <location>
        <position position="8"/>
    </location>
    <ligand>
        <name>ATP</name>
        <dbReference type="ChEBI" id="CHEBI:30616"/>
    </ligand>
</feature>
<dbReference type="HAMAP" id="MF_01261">
    <property type="entry name" value="CCA_bact_type1"/>
    <property type="match status" value="1"/>
</dbReference>
<evidence type="ECO:0000313" key="16">
    <source>
        <dbReference type="Proteomes" id="UP000051494"/>
    </source>
</evidence>
<reference evidence="14" key="1">
    <citation type="submission" date="2015-09" db="EMBL/GenBank/DDBJ databases">
        <title>Draft Genome Sequences of Two Novel Amoeba-resistant Intranuclear Bacteria, Candidatus Berkiella cookevillensis and Candidatus Berkiella aquae.</title>
        <authorList>
            <person name="Mehari Y.T."/>
            <person name="Arivett B.A."/>
            <person name="Farone A.L."/>
            <person name="Gunderson J.H."/>
            <person name="Farone M.B."/>
        </authorList>
    </citation>
    <scope>NUCLEOTIDE SEQUENCE [LARGE SCALE GENOMIC DNA]</scope>
    <source>
        <strain evidence="14">CC99</strain>
    </source>
</reference>
<dbReference type="GO" id="GO:0000287">
    <property type="term" value="F:magnesium ion binding"/>
    <property type="evidence" value="ECO:0007669"/>
    <property type="project" value="UniProtKB-UniRule"/>
</dbReference>
<keyword evidence="7 12" id="KW-0692">RNA repair</keyword>
<keyword evidence="12" id="KW-0511">Multifunctional enzyme</keyword>
<dbReference type="InterPro" id="IPR003607">
    <property type="entry name" value="HD/PDEase_dom"/>
</dbReference>
<dbReference type="EC" id="3.1.4.-" evidence="12"/>
<comment type="miscellaneous">
    <text evidence="12">A single active site specifically recognizes both ATP and CTP and is responsible for their addition.</text>
</comment>
<keyword evidence="3 12" id="KW-0819">tRNA processing</keyword>
<dbReference type="SUPFAM" id="SSF81891">
    <property type="entry name" value="Poly A polymerase C-terminal region-like"/>
    <property type="match status" value="1"/>
</dbReference>
<keyword evidence="9 12" id="KW-0067">ATP-binding</keyword>
<dbReference type="GO" id="GO:0000049">
    <property type="term" value="F:tRNA binding"/>
    <property type="evidence" value="ECO:0007669"/>
    <property type="project" value="UniProtKB-UniRule"/>
</dbReference>
<feature type="binding site" evidence="12">
    <location>
        <position position="137"/>
    </location>
    <ligand>
        <name>ATP</name>
        <dbReference type="ChEBI" id="CHEBI:30616"/>
    </ligand>
</feature>
<dbReference type="EMBL" id="LKHV02000001">
    <property type="protein sequence ID" value="MCS5707326.1"/>
    <property type="molecule type" value="Genomic_DNA"/>
</dbReference>
<dbReference type="GO" id="GO:0016791">
    <property type="term" value="F:phosphatase activity"/>
    <property type="evidence" value="ECO:0007669"/>
    <property type="project" value="UniProtKB-UniRule"/>
</dbReference>
<proteinExistence type="inferred from homology"/>
<protein>
    <recommendedName>
        <fullName evidence="12">Multifunctional CCA protein</fullName>
    </recommendedName>
    <domain>
        <recommendedName>
            <fullName evidence="12">CCA-adding enzyme</fullName>
            <ecNumber evidence="12">2.7.7.72</ecNumber>
        </recommendedName>
        <alternativeName>
            <fullName evidence="12">CCA tRNA nucleotidyltransferase</fullName>
        </alternativeName>
        <alternativeName>
            <fullName evidence="12">tRNA CCA-pyrophosphorylase</fullName>
        </alternativeName>
        <alternativeName>
            <fullName evidence="12">tRNA adenylyl-/cytidylyl-transferase</fullName>
        </alternativeName>
        <alternativeName>
            <fullName evidence="12">tRNA nucleotidyltransferase</fullName>
        </alternativeName>
        <alternativeName>
            <fullName evidence="12">tRNA-NT</fullName>
        </alternativeName>
    </domain>
    <domain>
        <recommendedName>
            <fullName evidence="12">2'-nucleotidase</fullName>
            <ecNumber evidence="12">3.1.3.-</ecNumber>
        </recommendedName>
    </domain>
    <domain>
        <recommendedName>
            <fullName evidence="12">2',3'-cyclic phosphodiesterase</fullName>
            <ecNumber evidence="12">3.1.4.-</ecNumber>
        </recommendedName>
    </domain>
    <domain>
        <recommendedName>
            <fullName evidence="12">Phosphatase</fullName>
        </recommendedName>
    </domain>
</protein>
<reference evidence="15" key="3">
    <citation type="submission" date="2021-06" db="EMBL/GenBank/DDBJ databases">
        <title>Genomic Description and Analysis of Intracellular Bacteria, Candidatus Berkiella cookevillensis and Candidatus Berkiella aquae.</title>
        <authorList>
            <person name="Kidane D.T."/>
            <person name="Mehari Y.T."/>
            <person name="Rice F.C."/>
            <person name="Arivett B.A."/>
            <person name="Farone A.L."/>
            <person name="Berk S.G."/>
            <person name="Farone M.B."/>
        </authorList>
    </citation>
    <scope>NUCLEOTIDE SEQUENCE</scope>
    <source>
        <strain evidence="15">CC99</strain>
    </source>
</reference>
<dbReference type="SUPFAM" id="SSF81301">
    <property type="entry name" value="Nucleotidyltransferase"/>
    <property type="match status" value="1"/>
</dbReference>
<dbReference type="HAMAP" id="MF_01262">
    <property type="entry name" value="CCA_bact_type2"/>
    <property type="match status" value="1"/>
</dbReference>
<dbReference type="RefSeq" id="WP_057624452.1">
    <property type="nucleotide sequence ID" value="NZ_LKHV02000001.1"/>
</dbReference>
<dbReference type="OrthoDB" id="9805698at2"/>
<dbReference type="CDD" id="cd05398">
    <property type="entry name" value="NT_ClassII-CCAase"/>
    <property type="match status" value="1"/>
</dbReference>
<comment type="catalytic activity">
    <reaction evidence="12">
        <text>a tRNA with a 3' CCA end + 2 CTP + ATP = a tRNA with a 3' CCACCA end + 3 diphosphate</text>
        <dbReference type="Rhea" id="RHEA:76235"/>
        <dbReference type="Rhea" id="RHEA-COMP:10468"/>
        <dbReference type="Rhea" id="RHEA-COMP:18655"/>
        <dbReference type="ChEBI" id="CHEBI:30616"/>
        <dbReference type="ChEBI" id="CHEBI:33019"/>
        <dbReference type="ChEBI" id="CHEBI:37563"/>
        <dbReference type="ChEBI" id="CHEBI:83071"/>
        <dbReference type="ChEBI" id="CHEBI:195187"/>
    </reaction>
</comment>
<organism evidence="14">
    <name type="scientific">Candidatus Berkiella cookevillensis</name>
    <dbReference type="NCBI Taxonomy" id="437022"/>
    <lineage>
        <taxon>Bacteria</taxon>
        <taxon>Pseudomonadati</taxon>
        <taxon>Pseudomonadota</taxon>
        <taxon>Gammaproteobacteria</taxon>
        <taxon>Candidatus Berkiellales</taxon>
        <taxon>Candidatus Berkiellaceae</taxon>
        <taxon>Candidatus Berkiella</taxon>
    </lineage>
</organism>
<keyword evidence="5 12" id="KW-0479">Metal-binding</keyword>
<dbReference type="EC" id="3.1.3.-" evidence="12"/>
<evidence type="ECO:0000256" key="9">
    <source>
        <dbReference type="ARBA" id="ARBA00022840"/>
    </source>
</evidence>
<comment type="catalytic activity">
    <reaction evidence="12">
        <text>a tRNA precursor + 2 CTP + ATP = a tRNA with a 3' CCA end + 3 diphosphate</text>
        <dbReference type="Rhea" id="RHEA:14433"/>
        <dbReference type="Rhea" id="RHEA-COMP:10465"/>
        <dbReference type="Rhea" id="RHEA-COMP:10468"/>
        <dbReference type="ChEBI" id="CHEBI:30616"/>
        <dbReference type="ChEBI" id="CHEBI:33019"/>
        <dbReference type="ChEBI" id="CHEBI:37563"/>
        <dbReference type="ChEBI" id="CHEBI:74896"/>
        <dbReference type="ChEBI" id="CHEBI:83071"/>
        <dbReference type="EC" id="2.7.7.72"/>
    </reaction>
</comment>
<dbReference type="Pfam" id="PF01743">
    <property type="entry name" value="PolyA_pol"/>
    <property type="match status" value="1"/>
</dbReference>
<evidence type="ECO:0000256" key="8">
    <source>
        <dbReference type="ARBA" id="ARBA00022801"/>
    </source>
</evidence>
<dbReference type="GO" id="GO:0042245">
    <property type="term" value="P:RNA repair"/>
    <property type="evidence" value="ECO:0007669"/>
    <property type="project" value="UniProtKB-KW"/>
</dbReference>
<comment type="cofactor">
    <cofactor evidence="12">
        <name>Mg(2+)</name>
        <dbReference type="ChEBI" id="CHEBI:18420"/>
    </cofactor>
    <text evidence="12">Magnesium is required for nucleotidyltransferase activity.</text>
</comment>
<comment type="cofactor">
    <cofactor evidence="12">
        <name>Ni(2+)</name>
        <dbReference type="ChEBI" id="CHEBI:49786"/>
    </cofactor>
    <text evidence="12">Nickel for phosphatase activity.</text>
</comment>
<feature type="binding site" evidence="12">
    <location>
        <position position="21"/>
    </location>
    <ligand>
        <name>Mg(2+)</name>
        <dbReference type="ChEBI" id="CHEBI:18420"/>
    </ligand>
</feature>
<feature type="domain" description="HD" evidence="13">
    <location>
        <begin position="228"/>
        <end position="329"/>
    </location>
</feature>
<evidence type="ECO:0000256" key="1">
    <source>
        <dbReference type="ARBA" id="ARBA00022596"/>
    </source>
</evidence>
<accession>A0A0Q9YQ26</accession>
<dbReference type="GO" id="GO:0004112">
    <property type="term" value="F:cyclic-nucleotide phosphodiesterase activity"/>
    <property type="evidence" value="ECO:0007669"/>
    <property type="project" value="UniProtKB-UniRule"/>
</dbReference>
<keyword evidence="2 12" id="KW-0808">Transferase</keyword>
<gene>
    <name evidence="14" type="primary">cca_2</name>
    <name evidence="12" type="synonym">cca</name>
    <name evidence="15" type="ORF">CC99x_000250</name>
    <name evidence="14" type="ORF">CC99x_01349</name>
</gene>
<dbReference type="EMBL" id="LKHV01000005">
    <property type="protein sequence ID" value="KRG18868.1"/>
    <property type="molecule type" value="Genomic_DNA"/>
</dbReference>
<dbReference type="Proteomes" id="UP000051494">
    <property type="component" value="Unassembled WGS sequence"/>
</dbReference>
<keyword evidence="11 12" id="KW-0694">RNA-binding</keyword>
<feature type="binding site" evidence="12">
    <location>
        <position position="23"/>
    </location>
    <ligand>
        <name>Mg(2+)</name>
        <dbReference type="ChEBI" id="CHEBI:18420"/>
    </ligand>
</feature>
<comment type="similarity">
    <text evidence="12">Belongs to the tRNA nucleotidyltransferase/poly(A) polymerase family. Bacterial CCA-adding enzyme type 1 subfamily.</text>
</comment>
<sequence length="418" mass="47614">MEVFLVGGAIRDELLGLQIKERDWVVVGATVKDMQKMNFRQVGKSFPVFLHPDTKEEFALARTEAKVGPGYHGFKFNFAPTVSLEEDLGRRDLTINAIAKNEAGDLIDPYGGLQDIGDRILRHVSPAFKEDPVRVLRVARFAAKLEHLGFQLAPETEALIKEMVQAGELEHLVPERVWKETERALQEKGPVAFIKVLRKTHALRVIYPELDKLYGVPQSADVHPEIDTGLHNEMVLWQAARLSGVAEVRFAALMHDLGKALTPEDKLPKHPGHEETGQKVLEGLCDRLKVPSKFKELAVLMMRYHGDCHDALSMSAQEILIFLERADAFRRPERFRQFLIACEADSRGRLGFEHVKYEPRALLEEAFYAADFINAREILKDKEIKAEQIKEALFNARVNVIETVRQRRLKDRKTTEKE</sequence>
<keyword evidence="8 12" id="KW-0378">Hydrolase</keyword>
<evidence type="ECO:0000313" key="14">
    <source>
        <dbReference type="EMBL" id="KRG18868.1"/>
    </source>
</evidence>
<comment type="function">
    <text evidence="12">Catalyzes the addition and repair of the essential 3'-terminal CCA sequence in tRNAs without using a nucleic acid template. Adds these three nucleotides in the order of C, C, and A to the tRNA nucleotide-73, using CTP and ATP as substrates and producing inorganic pyrophosphate. tRNA 3'-terminal CCA addition is required both for tRNA processing and repair. Also involved in tRNA surveillance by mediating tandem CCA addition to generate a CCACCA at the 3' terminus of unstable tRNAs. While stable tRNAs receive only 3'-terminal CCA, unstable tRNAs are marked with CCACCA and rapidly degraded.</text>
</comment>
<dbReference type="NCBIfam" id="NF008137">
    <property type="entry name" value="PRK10885.1"/>
    <property type="match status" value="1"/>
</dbReference>
<dbReference type="Pfam" id="PF12627">
    <property type="entry name" value="PolyA_pol_RNAbd"/>
    <property type="match status" value="1"/>
</dbReference>
<dbReference type="Gene3D" id="1.10.3090.10">
    <property type="entry name" value="cca-adding enzyme, domain 2"/>
    <property type="match status" value="1"/>
</dbReference>
<evidence type="ECO:0000256" key="5">
    <source>
        <dbReference type="ARBA" id="ARBA00022723"/>
    </source>
</evidence>
<dbReference type="InterPro" id="IPR002646">
    <property type="entry name" value="PolA_pol_head_dom"/>
</dbReference>
<feature type="binding site" evidence="12">
    <location>
        <position position="137"/>
    </location>
    <ligand>
        <name>CTP</name>
        <dbReference type="ChEBI" id="CHEBI:37563"/>
    </ligand>
</feature>
<dbReference type="AlphaFoldDB" id="A0A0Q9YQ26"/>
<feature type="binding site" evidence="12">
    <location>
        <position position="140"/>
    </location>
    <ligand>
        <name>CTP</name>
        <dbReference type="ChEBI" id="CHEBI:37563"/>
    </ligand>
</feature>
<dbReference type="PATRIC" id="fig|1590042.3.peg.1370"/>
<reference evidence="15" key="2">
    <citation type="journal article" date="2016" name="Genome Announc.">
        <title>Draft Genome Sequences of Two Novel Amoeba-Resistant Intranuclear Bacteria, 'Candidatus Berkiella cookevillensis' and 'Candidatus Berkiella aquae'.</title>
        <authorList>
            <person name="Mehari Y.T."/>
            <person name="Arivett B.A."/>
            <person name="Farone A.L."/>
            <person name="Gunderson J.H."/>
            <person name="Farone M.B."/>
        </authorList>
    </citation>
    <scope>NUCLEOTIDE SEQUENCE</scope>
    <source>
        <strain evidence="15">CC99</strain>
    </source>
</reference>
<dbReference type="InterPro" id="IPR050124">
    <property type="entry name" value="tRNA_CCA-adding_enzyme"/>
</dbReference>
<keyword evidence="4 12" id="KW-0548">Nucleotidyltransferase</keyword>
<feature type="binding site" evidence="12">
    <location>
        <position position="91"/>
    </location>
    <ligand>
        <name>ATP</name>
        <dbReference type="ChEBI" id="CHEBI:30616"/>
    </ligand>
</feature>
<evidence type="ECO:0000256" key="12">
    <source>
        <dbReference type="HAMAP-Rule" id="MF_01261"/>
    </source>
</evidence>
<dbReference type="EC" id="2.7.7.72" evidence="12"/>
<dbReference type="Gene3D" id="3.30.460.10">
    <property type="entry name" value="Beta Polymerase, domain 2"/>
    <property type="match status" value="1"/>
</dbReference>
<feature type="binding site" evidence="12">
    <location>
        <position position="11"/>
    </location>
    <ligand>
        <name>ATP</name>
        <dbReference type="ChEBI" id="CHEBI:30616"/>
    </ligand>
</feature>
<feature type="binding site" evidence="12">
    <location>
        <position position="8"/>
    </location>
    <ligand>
        <name>CTP</name>
        <dbReference type="ChEBI" id="CHEBI:37563"/>
    </ligand>
</feature>
<keyword evidence="6 12" id="KW-0547">Nucleotide-binding</keyword>
<dbReference type="InterPro" id="IPR012006">
    <property type="entry name" value="CCA_bact"/>
</dbReference>
<comment type="caution">
    <text evidence="14">The sequence shown here is derived from an EMBL/GenBank/DDBJ whole genome shotgun (WGS) entry which is preliminary data.</text>
</comment>
<dbReference type="Pfam" id="PF01966">
    <property type="entry name" value="HD"/>
    <property type="match status" value="1"/>
</dbReference>
<keyword evidence="10 12" id="KW-0460">Magnesium</keyword>
<dbReference type="PROSITE" id="PS51831">
    <property type="entry name" value="HD"/>
    <property type="match status" value="1"/>
</dbReference>
<evidence type="ECO:0000256" key="2">
    <source>
        <dbReference type="ARBA" id="ARBA00022679"/>
    </source>
</evidence>
<dbReference type="InterPro" id="IPR032828">
    <property type="entry name" value="PolyA_RNA-bd"/>
</dbReference>
<dbReference type="GO" id="GO:0004810">
    <property type="term" value="F:CCA tRNA nucleotidyltransferase activity"/>
    <property type="evidence" value="ECO:0007669"/>
    <property type="project" value="UniProtKB-UniRule"/>
</dbReference>